<organism evidence="1 2">
    <name type="scientific">Listeria grandensis</name>
    <dbReference type="NCBI Taxonomy" id="1494963"/>
    <lineage>
        <taxon>Bacteria</taxon>
        <taxon>Bacillati</taxon>
        <taxon>Bacillota</taxon>
        <taxon>Bacilli</taxon>
        <taxon>Bacillales</taxon>
        <taxon>Listeriaceae</taxon>
        <taxon>Listeria</taxon>
    </lineage>
</organism>
<reference evidence="1 2" key="1">
    <citation type="submission" date="2020-03" db="EMBL/GenBank/DDBJ databases">
        <title>Soil Listeria distribution.</title>
        <authorList>
            <person name="Liao J."/>
            <person name="Wiedmann M."/>
        </authorList>
    </citation>
    <scope>NUCLEOTIDE SEQUENCE [LARGE SCALE GENOMIC DNA]</scope>
    <source>
        <strain evidence="1 2">FSL L7-0741</strain>
    </source>
</reference>
<proteinExistence type="predicted"/>
<dbReference type="RefSeq" id="WP_185526809.1">
    <property type="nucleotide sequence ID" value="NZ_JAARWN010000014.1"/>
</dbReference>
<name>A0A7X0Y543_9LIST</name>
<evidence type="ECO:0000313" key="1">
    <source>
        <dbReference type="EMBL" id="MBC1937201.1"/>
    </source>
</evidence>
<protein>
    <submittedName>
        <fullName evidence="1">Uncharacterized protein</fullName>
    </submittedName>
</protein>
<dbReference type="Proteomes" id="UP000535908">
    <property type="component" value="Unassembled WGS sequence"/>
</dbReference>
<sequence>MNNRKSNIPQAIACAETIKVLLERKEEDAQPNEREFLISKMGELLSLLKNENTKRSELSNQLYEVVSQL</sequence>
<comment type="caution">
    <text evidence="1">The sequence shown here is derived from an EMBL/GenBank/DDBJ whole genome shotgun (WGS) entry which is preliminary data.</text>
</comment>
<dbReference type="AlphaFoldDB" id="A0A7X0Y543"/>
<dbReference type="EMBL" id="JAARWN010000014">
    <property type="protein sequence ID" value="MBC1937201.1"/>
    <property type="molecule type" value="Genomic_DNA"/>
</dbReference>
<evidence type="ECO:0000313" key="2">
    <source>
        <dbReference type="Proteomes" id="UP000535908"/>
    </source>
</evidence>
<gene>
    <name evidence="1" type="ORF">HCA69_12540</name>
</gene>
<accession>A0A7X0Y543</accession>